<keyword evidence="1" id="KW-0238">DNA-binding</keyword>
<dbReference type="Pfam" id="PF01381">
    <property type="entry name" value="HTH_3"/>
    <property type="match status" value="1"/>
</dbReference>
<dbReference type="Gene3D" id="1.10.260.40">
    <property type="entry name" value="lambda repressor-like DNA-binding domains"/>
    <property type="match status" value="1"/>
</dbReference>
<accession>A0A5C0VFP1</accession>
<dbReference type="EMBL" id="CP043329">
    <property type="protein sequence ID" value="QEK51558.1"/>
    <property type="molecule type" value="Genomic_DNA"/>
</dbReference>
<dbReference type="PROSITE" id="PS50943">
    <property type="entry name" value="HTH_CROC1"/>
    <property type="match status" value="1"/>
</dbReference>
<evidence type="ECO:0000256" key="1">
    <source>
        <dbReference type="ARBA" id="ARBA00023125"/>
    </source>
</evidence>
<evidence type="ECO:0000313" key="3">
    <source>
        <dbReference type="EMBL" id="QEK51558.1"/>
    </source>
</evidence>
<dbReference type="AlphaFoldDB" id="A0A5C0VFP1"/>
<dbReference type="Proteomes" id="UP000323653">
    <property type="component" value="Chromosome"/>
</dbReference>
<sequence length="266" mass="30993">MNIQLSQKQIGQRITELRKMKGLSQEDLAKSVKISRPSLAQIELGNRSVDILELQKLSLVLGFSLDDFMSKDFSTSKDVDVKEEKKVKKEQERISVPTLQVNKFKNVLLYILERCAGKPNVGETVLYKLLYFSDFNYYELYEEHLTGAKYRKLPYGPVPQKLDIIIGQMIEKGLLQRIKTEYHGYPQTRYLPLEKADLTELKASEKEIIDRVIEQMSDWSAAMLSNYSHGDKPWKASKDGEEINYELAFYRRPPYSIRVYEDDEPY</sequence>
<dbReference type="GO" id="GO:0005829">
    <property type="term" value="C:cytosol"/>
    <property type="evidence" value="ECO:0007669"/>
    <property type="project" value="TreeGrafter"/>
</dbReference>
<dbReference type="PANTHER" id="PTHR46797:SF1">
    <property type="entry name" value="METHYLPHOSPHONATE SYNTHASE"/>
    <property type="match status" value="1"/>
</dbReference>
<dbReference type="Pfam" id="PF13274">
    <property type="entry name" value="SocA_Panacea"/>
    <property type="match status" value="1"/>
</dbReference>
<evidence type="ECO:0000259" key="2">
    <source>
        <dbReference type="PROSITE" id="PS50943"/>
    </source>
</evidence>
<dbReference type="GO" id="GO:0003700">
    <property type="term" value="F:DNA-binding transcription factor activity"/>
    <property type="evidence" value="ECO:0007669"/>
    <property type="project" value="TreeGrafter"/>
</dbReference>
<reference evidence="3 4" key="1">
    <citation type="submission" date="2019-08" db="EMBL/GenBank/DDBJ databases">
        <title>Pedobacter sp. nov., isolated from Han river, South Korea.</title>
        <authorList>
            <person name="Lee D.-H."/>
            <person name="Kim Y.-S."/>
            <person name="Hwang E.-M."/>
            <person name="Le Tran T.C."/>
            <person name="Cha C.-J."/>
        </authorList>
    </citation>
    <scope>NUCLEOTIDE SEQUENCE [LARGE SCALE GENOMIC DNA]</scope>
    <source>
        <strain evidence="3 4">CJ43</strain>
    </source>
</reference>
<proteinExistence type="predicted"/>
<dbReference type="InterPro" id="IPR010982">
    <property type="entry name" value="Lambda_DNA-bd_dom_sf"/>
</dbReference>
<dbReference type="SMART" id="SM00530">
    <property type="entry name" value="HTH_XRE"/>
    <property type="match status" value="1"/>
</dbReference>
<evidence type="ECO:0000313" key="4">
    <source>
        <dbReference type="Proteomes" id="UP000323653"/>
    </source>
</evidence>
<dbReference type="SUPFAM" id="SSF47413">
    <property type="entry name" value="lambda repressor-like DNA-binding domains"/>
    <property type="match status" value="1"/>
</dbReference>
<dbReference type="KEGG" id="pej:FYC62_07690"/>
<name>A0A5C0VFP1_9SPHI</name>
<dbReference type="CDD" id="cd00093">
    <property type="entry name" value="HTH_XRE"/>
    <property type="match status" value="1"/>
</dbReference>
<protein>
    <submittedName>
        <fullName evidence="3">DUF4065 domain-containing protein</fullName>
    </submittedName>
</protein>
<dbReference type="GO" id="GO:0003677">
    <property type="term" value="F:DNA binding"/>
    <property type="evidence" value="ECO:0007669"/>
    <property type="project" value="UniProtKB-KW"/>
</dbReference>
<dbReference type="RefSeq" id="WP_149074538.1">
    <property type="nucleotide sequence ID" value="NZ_CP043329.1"/>
</dbReference>
<dbReference type="InterPro" id="IPR001387">
    <property type="entry name" value="Cro/C1-type_HTH"/>
</dbReference>
<feature type="domain" description="HTH cro/C1-type" evidence="2">
    <location>
        <begin position="14"/>
        <end position="68"/>
    </location>
</feature>
<dbReference type="InterPro" id="IPR025272">
    <property type="entry name" value="SocA_Panacea"/>
</dbReference>
<dbReference type="PANTHER" id="PTHR46797">
    <property type="entry name" value="HTH-TYPE TRANSCRIPTIONAL REGULATOR"/>
    <property type="match status" value="1"/>
</dbReference>
<keyword evidence="4" id="KW-1185">Reference proteome</keyword>
<gene>
    <name evidence="3" type="ORF">FYC62_07690</name>
</gene>
<dbReference type="InterPro" id="IPR050807">
    <property type="entry name" value="TransReg_Diox_bact_type"/>
</dbReference>
<organism evidence="3 4">
    <name type="scientific">Pedobacter aquae</name>
    <dbReference type="NCBI Taxonomy" id="2605747"/>
    <lineage>
        <taxon>Bacteria</taxon>
        <taxon>Pseudomonadati</taxon>
        <taxon>Bacteroidota</taxon>
        <taxon>Sphingobacteriia</taxon>
        <taxon>Sphingobacteriales</taxon>
        <taxon>Sphingobacteriaceae</taxon>
        <taxon>Pedobacter</taxon>
    </lineage>
</organism>